<accession>A0A481ZCE0</accession>
<gene>
    <name evidence="1" type="ORF">LCPAC403_01360</name>
</gene>
<proteinExistence type="predicted"/>
<evidence type="ECO:0000313" key="1">
    <source>
        <dbReference type="EMBL" id="QBK93002.1"/>
    </source>
</evidence>
<organism evidence="1">
    <name type="scientific">Pithovirus LCPAC403</name>
    <dbReference type="NCBI Taxonomy" id="2506596"/>
    <lineage>
        <taxon>Viruses</taxon>
        <taxon>Pithoviruses</taxon>
    </lineage>
</organism>
<sequence length="224" mass="26463">MRCFIHLFPDDERSKNACLPTKELRVKQYLDEVYPNKFIHDKVIQIEDSQCTPFNRRADFQTIIGNHILTIEVDERQHKYYDPIDEERRLMEICESAGLNLVCIRFNPDSYRVNGQLIDTNAKSKYPTLKKTIDRVIDRIEHGNGYDRWLTEIKLFYDDNPPIIEDIEVTTTEVIITTEKITKKTTVTTRRRLRPINQIVKDTSDAKPNVKTIVSRRRLRPITK</sequence>
<keyword evidence="1" id="KW-0540">Nuclease</keyword>
<protein>
    <submittedName>
        <fullName evidence="1">Endonuclease</fullName>
    </submittedName>
</protein>
<keyword evidence="1" id="KW-0255">Endonuclease</keyword>
<keyword evidence="1" id="KW-0378">Hydrolase</keyword>
<reference evidence="1" key="1">
    <citation type="journal article" date="2019" name="MBio">
        <title>Virus Genomes from Deep Sea Sediments Expand the Ocean Megavirome and Support Independent Origins of Viral Gigantism.</title>
        <authorList>
            <person name="Backstrom D."/>
            <person name="Yutin N."/>
            <person name="Jorgensen S.L."/>
            <person name="Dharamshi J."/>
            <person name="Homa F."/>
            <person name="Zaremba-Niedwiedzka K."/>
            <person name="Spang A."/>
            <person name="Wolf Y.I."/>
            <person name="Koonin E.V."/>
            <person name="Ettema T.J."/>
        </authorList>
    </citation>
    <scope>NUCLEOTIDE SEQUENCE</scope>
</reference>
<name>A0A481ZCE0_9VIRU</name>
<dbReference type="EMBL" id="MK500589">
    <property type="protein sequence ID" value="QBK93002.1"/>
    <property type="molecule type" value="Genomic_DNA"/>
</dbReference>
<dbReference type="GO" id="GO:0004519">
    <property type="term" value="F:endonuclease activity"/>
    <property type="evidence" value="ECO:0007669"/>
    <property type="project" value="UniProtKB-KW"/>
</dbReference>